<evidence type="ECO:0000256" key="1">
    <source>
        <dbReference type="ARBA" id="ARBA00002286"/>
    </source>
</evidence>
<name>A0A840UGJ4_9FIRM</name>
<proteinExistence type="predicted"/>
<dbReference type="PANTHER" id="PTHR46889:SF4">
    <property type="entry name" value="TRANSPOSASE INSO FOR INSERTION SEQUENCE ELEMENT IS911B-RELATED"/>
    <property type="match status" value="1"/>
</dbReference>
<comment type="caution">
    <text evidence="3">The sequence shown here is derived from an EMBL/GenBank/DDBJ whole genome shotgun (WGS) entry which is preliminary data.</text>
</comment>
<evidence type="ECO:0000259" key="2">
    <source>
        <dbReference type="PROSITE" id="PS50994"/>
    </source>
</evidence>
<dbReference type="InterPro" id="IPR036397">
    <property type="entry name" value="RNaseH_sf"/>
</dbReference>
<sequence length="292" mass="34281">MDRTTRNSILQNLSRSECKELSLRKAAKLLGVNRTSQYYHPKENTPSDEELECKRIIDRFHTDNPAWGARQLASQLQRLGHQAGRRKTARYMREMGIDVIYPKMNLSKRQQQAQVMPYLLKHVDIQQPNQAWSIDITYIPLEHGFVYLTAIIDWYSRCIVGWEVDDTLDTRMVIAAVRKALRIAKPQILNSDQGCQFTSKEYKAFLKEHNIRQSMDGKSRWADNIKIERWFRTFKYEEAYLTQYRNIREARKAIRNYINVYDFQRCHSAIGNVPPAERYFPALLLNAAMSAA</sequence>
<dbReference type="RefSeq" id="WP_196611136.1">
    <property type="nucleotide sequence ID" value="NZ_JACHFH010000003.1"/>
</dbReference>
<dbReference type="PANTHER" id="PTHR46889">
    <property type="entry name" value="TRANSPOSASE INSF FOR INSERTION SEQUENCE IS3B-RELATED"/>
    <property type="match status" value="1"/>
</dbReference>
<evidence type="ECO:0000313" key="3">
    <source>
        <dbReference type="EMBL" id="MBB5335310.1"/>
    </source>
</evidence>
<dbReference type="SUPFAM" id="SSF53098">
    <property type="entry name" value="Ribonuclease H-like"/>
    <property type="match status" value="1"/>
</dbReference>
<feature type="domain" description="Integrase catalytic" evidence="2">
    <location>
        <begin position="124"/>
        <end position="282"/>
    </location>
</feature>
<dbReference type="Pfam" id="PF13276">
    <property type="entry name" value="HTH_21"/>
    <property type="match status" value="1"/>
</dbReference>
<dbReference type="Proteomes" id="UP000559117">
    <property type="component" value="Unassembled WGS sequence"/>
</dbReference>
<dbReference type="EMBL" id="JACHFH010000003">
    <property type="protein sequence ID" value="MBB5335310.1"/>
    <property type="molecule type" value="Genomic_DNA"/>
</dbReference>
<gene>
    <name evidence="3" type="ORF">HNR32_000430</name>
</gene>
<organism evidence="3 4">
    <name type="scientific">Pectinatus brassicae</name>
    <dbReference type="NCBI Taxonomy" id="862415"/>
    <lineage>
        <taxon>Bacteria</taxon>
        <taxon>Bacillati</taxon>
        <taxon>Bacillota</taxon>
        <taxon>Negativicutes</taxon>
        <taxon>Selenomonadales</taxon>
        <taxon>Selenomonadaceae</taxon>
        <taxon>Pectinatus</taxon>
    </lineage>
</organism>
<dbReference type="NCBIfam" id="NF033516">
    <property type="entry name" value="transpos_IS3"/>
    <property type="match status" value="1"/>
</dbReference>
<dbReference type="GO" id="GO:0003676">
    <property type="term" value="F:nucleic acid binding"/>
    <property type="evidence" value="ECO:0007669"/>
    <property type="project" value="InterPro"/>
</dbReference>
<dbReference type="Pfam" id="PF00665">
    <property type="entry name" value="rve"/>
    <property type="match status" value="1"/>
</dbReference>
<reference evidence="3 4" key="1">
    <citation type="submission" date="2020-08" db="EMBL/GenBank/DDBJ databases">
        <title>Genomic Encyclopedia of Type Strains, Phase IV (KMG-IV): sequencing the most valuable type-strain genomes for metagenomic binning, comparative biology and taxonomic classification.</title>
        <authorList>
            <person name="Goeker M."/>
        </authorList>
    </citation>
    <scope>NUCLEOTIDE SEQUENCE [LARGE SCALE GENOMIC DNA]</scope>
    <source>
        <strain evidence="3 4">DSM 24661</strain>
    </source>
</reference>
<comment type="function">
    <text evidence="1">Involved in the transposition of the insertion sequence.</text>
</comment>
<evidence type="ECO:0000313" key="4">
    <source>
        <dbReference type="Proteomes" id="UP000559117"/>
    </source>
</evidence>
<protein>
    <submittedName>
        <fullName evidence="3">Putative transposase</fullName>
    </submittedName>
</protein>
<dbReference type="InterPro" id="IPR048020">
    <property type="entry name" value="Transpos_IS3"/>
</dbReference>
<keyword evidence="4" id="KW-1185">Reference proteome</keyword>
<dbReference type="InterPro" id="IPR012337">
    <property type="entry name" value="RNaseH-like_sf"/>
</dbReference>
<dbReference type="InterPro" id="IPR025948">
    <property type="entry name" value="HTH-like_dom"/>
</dbReference>
<dbReference type="PROSITE" id="PS50994">
    <property type="entry name" value="INTEGRASE"/>
    <property type="match status" value="1"/>
</dbReference>
<dbReference type="InterPro" id="IPR001584">
    <property type="entry name" value="Integrase_cat-core"/>
</dbReference>
<dbReference type="InterPro" id="IPR050900">
    <property type="entry name" value="Transposase_IS3/IS150/IS904"/>
</dbReference>
<dbReference type="Gene3D" id="3.30.420.10">
    <property type="entry name" value="Ribonuclease H-like superfamily/Ribonuclease H"/>
    <property type="match status" value="1"/>
</dbReference>
<accession>A0A840UGJ4</accession>
<dbReference type="GO" id="GO:0015074">
    <property type="term" value="P:DNA integration"/>
    <property type="evidence" value="ECO:0007669"/>
    <property type="project" value="InterPro"/>
</dbReference>
<dbReference type="AlphaFoldDB" id="A0A840UGJ4"/>